<proteinExistence type="predicted"/>
<organism evidence="1 2">
    <name type="scientific">Penicillium italicum</name>
    <name type="common">Blue mold</name>
    <dbReference type="NCBI Taxonomy" id="40296"/>
    <lineage>
        <taxon>Eukaryota</taxon>
        <taxon>Fungi</taxon>
        <taxon>Dikarya</taxon>
        <taxon>Ascomycota</taxon>
        <taxon>Pezizomycotina</taxon>
        <taxon>Eurotiomycetes</taxon>
        <taxon>Eurotiomycetidae</taxon>
        <taxon>Eurotiales</taxon>
        <taxon>Aspergillaceae</taxon>
        <taxon>Penicillium</taxon>
    </lineage>
</organism>
<gene>
    <name evidence="1" type="ORF">PITC_093110</name>
</gene>
<dbReference type="HOGENOM" id="CLU_045154_1_0_1"/>
<dbReference type="EMBL" id="JQGA01000204">
    <property type="protein sequence ID" value="KGO77239.1"/>
    <property type="molecule type" value="Genomic_DNA"/>
</dbReference>
<dbReference type="OrthoDB" id="4202165at2759"/>
<dbReference type="PhylomeDB" id="A0A0A2LBE3"/>
<accession>A0A0A2LBE3</accession>
<dbReference type="OMA" id="YRCGYAE"/>
<comment type="caution">
    <text evidence="1">The sequence shown here is derived from an EMBL/GenBank/DDBJ whole genome shotgun (WGS) entry which is preliminary data.</text>
</comment>
<reference evidence="1 2" key="1">
    <citation type="journal article" date="2015" name="Mol. Plant Microbe Interact.">
        <title>Genome, transcriptome, and functional analyses of Penicillium expansum provide new insights into secondary metabolism and pathogenicity.</title>
        <authorList>
            <person name="Ballester A.R."/>
            <person name="Marcet-Houben M."/>
            <person name="Levin E."/>
            <person name="Sela N."/>
            <person name="Selma-Lazaro C."/>
            <person name="Carmona L."/>
            <person name="Wisniewski M."/>
            <person name="Droby S."/>
            <person name="Gonzalez-Candelas L."/>
            <person name="Gabaldon T."/>
        </authorList>
    </citation>
    <scope>NUCLEOTIDE SEQUENCE [LARGE SCALE GENOMIC DNA]</scope>
    <source>
        <strain evidence="1 2">PHI-1</strain>
    </source>
</reference>
<dbReference type="Proteomes" id="UP000030104">
    <property type="component" value="Unassembled WGS sequence"/>
</dbReference>
<evidence type="ECO:0000313" key="1">
    <source>
        <dbReference type="EMBL" id="KGO77239.1"/>
    </source>
</evidence>
<name>A0A0A2LBE3_PENIT</name>
<protein>
    <submittedName>
        <fullName evidence="1">Uncharacterized protein</fullName>
    </submittedName>
</protein>
<keyword evidence="2" id="KW-1185">Reference proteome</keyword>
<sequence length="364" mass="40812">MMETEEIKGLAVPHPFSPVIMLTPTSPEESEGLSIPLTALPAMKSMPTSPDETEELSIRLPASPVIEATPSSPEKSGGPSTSFHVSPVIEPMSFSQPSPGLLEESGHQIEKLDAQLLGEPHRQQFHYPVMREALKALLDNSVSVVEYGNQVLYRCGYAEVLILVEWVVPDEQLSLASQVLLEKNYPRLRIPEQKWPGYSAYSGSWETQSMMHDLDGQGWMRAHLLPLSLVGFTLEETVEVPSTFAHELHLLTPKPSHYMSSLIRHLLQLSVGDSSRARVEKDLGGFISAYILKDGPANTTIWTYLNDPESDEDYQKRVEEGVRFMKTWDWGNIEERYLAIAECAVRDCRYIDTLTDVHKGDHTL</sequence>
<evidence type="ECO:0000313" key="2">
    <source>
        <dbReference type="Proteomes" id="UP000030104"/>
    </source>
</evidence>
<dbReference type="AlphaFoldDB" id="A0A0A2LBE3"/>